<feature type="compositionally biased region" description="Polar residues" evidence="3">
    <location>
        <begin position="1264"/>
        <end position="1279"/>
    </location>
</feature>
<feature type="compositionally biased region" description="Polar residues" evidence="3">
    <location>
        <begin position="2403"/>
        <end position="2418"/>
    </location>
</feature>
<dbReference type="eggNOG" id="KOG3519">
    <property type="taxonomic scope" value="Eukaryota"/>
</dbReference>
<feature type="compositionally biased region" description="Low complexity" evidence="3">
    <location>
        <begin position="2281"/>
        <end position="2310"/>
    </location>
</feature>
<feature type="region of interest" description="Disordered" evidence="3">
    <location>
        <begin position="1596"/>
        <end position="1631"/>
    </location>
</feature>
<dbReference type="HOGENOM" id="CLU_001112_0_0_1"/>
<feature type="compositionally biased region" description="Polar residues" evidence="3">
    <location>
        <begin position="940"/>
        <end position="959"/>
    </location>
</feature>
<feature type="compositionally biased region" description="Polar residues" evidence="3">
    <location>
        <begin position="1512"/>
        <end position="1532"/>
    </location>
</feature>
<feature type="region of interest" description="Disordered" evidence="3">
    <location>
        <begin position="911"/>
        <end position="1023"/>
    </location>
</feature>
<feature type="region of interest" description="Disordered" evidence="3">
    <location>
        <begin position="571"/>
        <end position="798"/>
    </location>
</feature>
<evidence type="ECO:0000256" key="2">
    <source>
        <dbReference type="SAM" id="Coils"/>
    </source>
</evidence>
<evidence type="ECO:0000313" key="5">
    <source>
        <dbReference type="EMBL" id="EPE03967.1"/>
    </source>
</evidence>
<dbReference type="InterPro" id="IPR004148">
    <property type="entry name" value="BAR_dom"/>
</dbReference>
<dbReference type="OMA" id="GWANNEE"/>
<feature type="region of interest" description="Disordered" evidence="3">
    <location>
        <begin position="528"/>
        <end position="552"/>
    </location>
</feature>
<feature type="compositionally biased region" description="Polar residues" evidence="3">
    <location>
        <begin position="707"/>
        <end position="716"/>
    </location>
</feature>
<feature type="region of interest" description="Disordered" evidence="3">
    <location>
        <begin position="2161"/>
        <end position="2219"/>
    </location>
</feature>
<dbReference type="InterPro" id="IPR000219">
    <property type="entry name" value="DH_dom"/>
</dbReference>
<dbReference type="Proteomes" id="UP000016923">
    <property type="component" value="Unassembled WGS sequence"/>
</dbReference>
<dbReference type="Pfam" id="PF00621">
    <property type="entry name" value="RhoGEF"/>
    <property type="match status" value="1"/>
</dbReference>
<feature type="compositionally biased region" description="Low complexity" evidence="3">
    <location>
        <begin position="270"/>
        <end position="286"/>
    </location>
</feature>
<feature type="compositionally biased region" description="Pro residues" evidence="3">
    <location>
        <begin position="574"/>
        <end position="585"/>
    </location>
</feature>
<feature type="compositionally biased region" description="Basic and acidic residues" evidence="3">
    <location>
        <begin position="1452"/>
        <end position="1462"/>
    </location>
</feature>
<feature type="compositionally biased region" description="Low complexity" evidence="3">
    <location>
        <begin position="624"/>
        <end position="644"/>
    </location>
</feature>
<feature type="compositionally biased region" description="Low complexity" evidence="3">
    <location>
        <begin position="1602"/>
        <end position="1622"/>
    </location>
</feature>
<dbReference type="EMBL" id="KE148163">
    <property type="protein sequence ID" value="EPE03967.1"/>
    <property type="molecule type" value="Genomic_DNA"/>
</dbReference>
<dbReference type="GO" id="GO:0005085">
    <property type="term" value="F:guanyl-nucleotide exchange factor activity"/>
    <property type="evidence" value="ECO:0007669"/>
    <property type="project" value="UniProtKB-KW"/>
</dbReference>
<feature type="compositionally biased region" description="Low complexity" evidence="3">
    <location>
        <begin position="147"/>
        <end position="159"/>
    </location>
</feature>
<keyword evidence="2" id="KW-0175">Coiled coil</keyword>
<feature type="compositionally biased region" description="Low complexity" evidence="3">
    <location>
        <begin position="2366"/>
        <end position="2386"/>
    </location>
</feature>
<feature type="compositionally biased region" description="Low complexity" evidence="3">
    <location>
        <begin position="667"/>
        <end position="701"/>
    </location>
</feature>
<feature type="region of interest" description="Disordered" evidence="3">
    <location>
        <begin position="1331"/>
        <end position="1372"/>
    </location>
</feature>
<organism evidence="5 6">
    <name type="scientific">Ophiostoma piceae (strain UAMH 11346)</name>
    <name type="common">Sap stain fungus</name>
    <dbReference type="NCBI Taxonomy" id="1262450"/>
    <lineage>
        <taxon>Eukaryota</taxon>
        <taxon>Fungi</taxon>
        <taxon>Dikarya</taxon>
        <taxon>Ascomycota</taxon>
        <taxon>Pezizomycotina</taxon>
        <taxon>Sordariomycetes</taxon>
        <taxon>Sordariomycetidae</taxon>
        <taxon>Ophiostomatales</taxon>
        <taxon>Ophiostomataceae</taxon>
        <taxon>Ophiostoma</taxon>
    </lineage>
</organism>
<feature type="compositionally biased region" description="Polar residues" evidence="3">
    <location>
        <begin position="407"/>
        <end position="426"/>
    </location>
</feature>
<dbReference type="PANTHER" id="PTHR22834">
    <property type="entry name" value="NUCLEAR FUSION PROTEIN FUS2"/>
    <property type="match status" value="1"/>
</dbReference>
<dbReference type="OrthoDB" id="10256089at2759"/>
<feature type="compositionally biased region" description="Low complexity" evidence="3">
    <location>
        <begin position="528"/>
        <end position="541"/>
    </location>
</feature>
<feature type="compositionally biased region" description="Polar residues" evidence="3">
    <location>
        <begin position="2311"/>
        <end position="2327"/>
    </location>
</feature>
<feature type="coiled-coil region" evidence="2">
    <location>
        <begin position="2058"/>
        <end position="2089"/>
    </location>
</feature>
<feature type="region of interest" description="Disordered" evidence="3">
    <location>
        <begin position="1116"/>
        <end position="1174"/>
    </location>
</feature>
<feature type="compositionally biased region" description="Low complexity" evidence="3">
    <location>
        <begin position="1280"/>
        <end position="1297"/>
    </location>
</feature>
<feature type="region of interest" description="Disordered" evidence="3">
    <location>
        <begin position="199"/>
        <end position="446"/>
    </location>
</feature>
<dbReference type="InterPro" id="IPR035899">
    <property type="entry name" value="DBL_dom_sf"/>
</dbReference>
<dbReference type="CDD" id="cd07589">
    <property type="entry name" value="BAR_DNMBP"/>
    <property type="match status" value="1"/>
</dbReference>
<dbReference type="GO" id="GO:0032955">
    <property type="term" value="P:regulation of division septum assembly"/>
    <property type="evidence" value="ECO:0007669"/>
    <property type="project" value="TreeGrafter"/>
</dbReference>
<feature type="region of interest" description="Disordered" evidence="3">
    <location>
        <begin position="2350"/>
        <end position="2454"/>
    </location>
</feature>
<evidence type="ECO:0000259" key="4">
    <source>
        <dbReference type="PROSITE" id="PS50010"/>
    </source>
</evidence>
<gene>
    <name evidence="5" type="ORF">F503_04815</name>
</gene>
<feature type="compositionally biased region" description="Low complexity" evidence="3">
    <location>
        <begin position="313"/>
        <end position="334"/>
    </location>
</feature>
<feature type="region of interest" description="Disordered" evidence="3">
    <location>
        <begin position="1507"/>
        <end position="1575"/>
    </location>
</feature>
<feature type="region of interest" description="Disordered" evidence="3">
    <location>
        <begin position="1709"/>
        <end position="1736"/>
    </location>
</feature>
<dbReference type="PROSITE" id="PS50010">
    <property type="entry name" value="DH_2"/>
    <property type="match status" value="1"/>
</dbReference>
<dbReference type="VEuPathDB" id="FungiDB:F503_04815"/>
<feature type="region of interest" description="Disordered" evidence="3">
    <location>
        <begin position="2269"/>
        <end position="2338"/>
    </location>
</feature>
<feature type="compositionally biased region" description="Low complexity" evidence="3">
    <location>
        <begin position="224"/>
        <end position="248"/>
    </location>
</feature>
<feature type="compositionally biased region" description="Polar residues" evidence="3">
    <location>
        <begin position="606"/>
        <end position="615"/>
    </location>
</feature>
<dbReference type="SUPFAM" id="SSF48065">
    <property type="entry name" value="DBL homology domain (DH-domain)"/>
    <property type="match status" value="1"/>
</dbReference>
<feature type="compositionally biased region" description="Polar residues" evidence="3">
    <location>
        <begin position="369"/>
        <end position="378"/>
    </location>
</feature>
<dbReference type="InterPro" id="IPR051492">
    <property type="entry name" value="Dynamin-Rho_GEF"/>
</dbReference>
<feature type="compositionally biased region" description="Low complexity" evidence="3">
    <location>
        <begin position="352"/>
        <end position="368"/>
    </location>
</feature>
<dbReference type="GO" id="GO:0031991">
    <property type="term" value="P:regulation of actomyosin contractile ring contraction"/>
    <property type="evidence" value="ECO:0007669"/>
    <property type="project" value="TreeGrafter"/>
</dbReference>
<protein>
    <submittedName>
        <fullName evidence="5">Rho guanyl nucleotide exchange</fullName>
    </submittedName>
</protein>
<reference evidence="5 6" key="1">
    <citation type="journal article" date="2013" name="BMC Genomics">
        <title>The genome and transcriptome of the pine saprophyte Ophiostoma piceae, and a comparison with the bark beetle-associated pine pathogen Grosmannia clavigera.</title>
        <authorList>
            <person name="Haridas S."/>
            <person name="Wang Y."/>
            <person name="Lim L."/>
            <person name="Massoumi Alamouti S."/>
            <person name="Jackman S."/>
            <person name="Docking R."/>
            <person name="Robertson G."/>
            <person name="Birol I."/>
            <person name="Bohlmann J."/>
            <person name="Breuil C."/>
        </authorList>
    </citation>
    <scope>NUCLEOTIDE SEQUENCE [LARGE SCALE GENOMIC DNA]</scope>
    <source>
        <strain evidence="5 6">UAMH 11346</strain>
    </source>
</reference>
<feature type="compositionally biased region" description="Polar residues" evidence="3">
    <location>
        <begin position="257"/>
        <end position="269"/>
    </location>
</feature>
<evidence type="ECO:0000313" key="6">
    <source>
        <dbReference type="Proteomes" id="UP000016923"/>
    </source>
</evidence>
<accession>S3BTZ9</accession>
<feature type="compositionally biased region" description="Pro residues" evidence="3">
    <location>
        <begin position="199"/>
        <end position="209"/>
    </location>
</feature>
<dbReference type="Pfam" id="PF03114">
    <property type="entry name" value="BAR"/>
    <property type="match status" value="1"/>
</dbReference>
<feature type="region of interest" description="Disordered" evidence="3">
    <location>
        <begin position="1411"/>
        <end position="1470"/>
    </location>
</feature>
<keyword evidence="6" id="KW-1185">Reference proteome</keyword>
<keyword evidence="1" id="KW-0344">Guanine-nucleotide releasing factor</keyword>
<sequence>MDGGHRDEDDPLDPPNRLDRLDRLDLDHLDHLTLLSQRAGHLDHIDTAATTSDHSRSLFAHAPSDRFDANLDQHSHSIFDLDSHVPPASHFFGHHHHHHHQTNTAAVLSHNDLQSSLLSPFDVVQSPTTLSQPPFASLAGVGFSSAVPSAPHPASNSSSLPFPAFPTGEETAHDDPGDFYRSFGTAPVAFSAADLMAPAPPVSARPPPISSHTSPTPNGVTAKQLQDQQHQQHQHQQPAHHPQLAQQHARPPVSLANRGNGTIRSIRSVSSPAGNNNNGTANSSTPARHGYAPSGSSSTNVKEMKKRFDQFNTTPGSSSIPAPSGSTGGTASSSLRSKSRTRAALPSTTAARSRAGTGNSTSSASGSSLTMPKSSANRSHGLPPSNNPNSFASRIGKPRTAAPASLSVGQNAQASKSASNISSPLTSPRAARMASPPPPPPVARANGLLFGEISANQSDSITIGYGIDAAVRPRRTSESTLHNPARIFSRSTYDMNNGAAEPSSPTDWYRSVGTSSGAGDIQPLAVQNTTAPASTSTNTAARIPAGHSRAHSDLAGTRVPLQYQHYQHQNIPIAIPPPPSHPPPRLDTQAPNPSGRLPNSVADMPQSPTSPTSRLPISVRKLSEASGHSSTSSTRSNSPASSAAGRRPGTSSRVPRHQQHQGPPPSTTNAKTPARRAATPTSTTASSRARASGTTTPSSSRKGPPSSIATPSNNGRLSAYAAPAPKLSPPLRSSRPRQPISSANAAAAASRLGGRTSAASSSSSAAERSRMPYASSTRSSSARHEDSRTNRRKIDVGPIDFAQRRETIRLKYSKSIRETEAVAARQAAAEKRKKELEAAAKAKGLAEAAVRAQSDASRNTLGAPSAAMSTKSSVSSLFAMANAQSPSTHTSDPSSVALKKKTSKLSLAPSHTAIPVPVPPIPSGLDFAGQANQPLPLPSADTSDPGRSTTPVATASPHQVTDAEETIVEPPALKISTSVSDLEPSASKRQPPKIVSPTLGLPGAFPSMPPTAESNPDYEEPPLSAVSATSVITEFDIEPQVDLAQSCSAENPHLPEESWQDEQQLRQRQYSHDRVEYQSAFDLRAFSNQPSQANHSQQHQEEKQVQDEKAVYHYPFEDDAGNEPTPMPNSSTSSKEKNNEISPFDRFIPGSYGQDNYESRPFTPSHDHASSTVGATSLHQSPVLAKAMYHSPLRHAPSATDEDITIQLGVALPDADESATESVEIGFSTLVAEDHRTESTNEAMAMIGHSVEPEYEVTPFRPATEQTTTVTILSRETSVSSRRPSLSRFNSSSSARRSVPDDASYDQGVGYYTTPMLKDNIAMLRGSTFTASDVSDEPQHSGGDQRTPETSNSLLMPSILSPANRSSQQSGWTDFSIESEDARAFFASRDSALVSDANGFATIRARAPSARQNIQSMRRNPYEFDSRPESYIDDEPQSQHGEDGIHGAYGQPRDENGQHDDTTQNVLPEVDTGSNFFIPYLTDDKISGPHIPVIPDHDPPPIPVSVDGRGSSIENSMRPGSSSAYYDSSRPNSFALGTRDDHDGQDSFTFGGAGSIGDSAYPLEPPPALAGQSSKQVSLEIPRQSISGATLIDIERHGGTDGASDATGTAADTGATPPAGSPKKAVPTKEQTRLVQRQMVIRELVDTEAIFVRDMNIVEEIYKGTAEACPQLDANTVKLIFRNTDEIITFHTTFLIQLKEAVSTIYVPRGGRRSSPLTREDSIRSESGTLNSTSAVSVAGTAGTTGTGLTAATVGTAVSATSSLDSDDTRDRQTTLGPVFRRHIDEMKLVHEGFLRSSDGAAKRLIQIQEDPAVKLWLTECNEVAQDLTAAWNLDSLLIKPMQRITKYPNLISQLLQYTPADHPDRPGLMEVRTLLETAILEINKTKKNFELVGQIVGRKRKDSDVRAGFARAFGKRVDKLQVSSNRPPEDPEYTKLHEKFGDDYLRLQVVLRDVEFYTRQVSTYVHEFLQLLSAMELVMRLQPSPYPEIESKWSHFNMSMRDLEKVALEAHLTQVRKHVIEPFELVIKCYGNPSLAMKKRAKRRLDYERAVQLKKGGKKIDKQLAELVEQYEALNETLKKELPILSTNTEKIGNICLGNFVNIQVRWFAIWRDKVKIVLDEKQGVPEVVDIMSTFARDFRDMEDHVKKSLAILAKAGNDTPGSFSPSPSISGSTGMMRSRSGRPSELTHLSTRVRGASVNSDNAPTLPTPDFGGRSSGQFAFSPTTSVGAALAGAAAASITASAGLPSPHQYYRDYYSGALPSSNHIRGASSPITPGLPAESSSRSIGSASGNGATNYGPSASASASASGRPSTGRSYDSAPNATRPSVDSSYSASSYMPLPSAGQSSMAAALHASRRESGSTYNSNNQNASAGAAGDSSSINGNRRYSGSGLFHSALPVSEDNNPVSTASANSQSHNGGGYLTADDASYRPRAPSRERSGTTSSTTSSNPGGDHGSGYNVLWLAASLFEFNIETKHEAGYPYLTYQAGEIFDVIAEKGELWLAKNQDDPIDIVGWIWSKHFAKLADS</sequence>
<dbReference type="SMART" id="SM00325">
    <property type="entry name" value="RhoGEF"/>
    <property type="match status" value="1"/>
</dbReference>
<dbReference type="STRING" id="1262450.S3BTZ9"/>
<feature type="region of interest" description="Disordered" evidence="3">
    <location>
        <begin position="147"/>
        <end position="180"/>
    </location>
</feature>
<dbReference type="GO" id="GO:0005737">
    <property type="term" value="C:cytoplasm"/>
    <property type="evidence" value="ECO:0007669"/>
    <property type="project" value="InterPro"/>
</dbReference>
<feature type="compositionally biased region" description="Low complexity" evidence="3">
    <location>
        <begin position="2328"/>
        <end position="2338"/>
    </location>
</feature>
<dbReference type="SUPFAM" id="SSF103657">
    <property type="entry name" value="BAR/IMD domain-like"/>
    <property type="match status" value="1"/>
</dbReference>
<dbReference type="PANTHER" id="PTHR22834:SF20">
    <property type="entry name" value="SH3 DOMAIN-CONTAINING PROTEIN"/>
    <property type="match status" value="1"/>
</dbReference>
<feature type="compositionally biased region" description="Basic and acidic residues" evidence="3">
    <location>
        <begin position="782"/>
        <end position="795"/>
    </location>
</feature>
<dbReference type="Gene3D" id="1.20.900.10">
    <property type="entry name" value="Dbl homology (DH) domain"/>
    <property type="match status" value="1"/>
</dbReference>
<feature type="domain" description="DH" evidence="4">
    <location>
        <begin position="1636"/>
        <end position="1886"/>
    </location>
</feature>
<feature type="region of interest" description="Disordered" evidence="3">
    <location>
        <begin position="1051"/>
        <end position="1071"/>
    </location>
</feature>
<dbReference type="Gene3D" id="1.20.1270.60">
    <property type="entry name" value="Arfaptin homology (AH) domain/BAR domain"/>
    <property type="match status" value="1"/>
</dbReference>
<feature type="compositionally biased region" description="Low complexity" evidence="3">
    <location>
        <begin position="717"/>
        <end position="766"/>
    </location>
</feature>
<dbReference type="InterPro" id="IPR027267">
    <property type="entry name" value="AH/BAR_dom_sf"/>
</dbReference>
<feature type="compositionally biased region" description="Polar residues" evidence="3">
    <location>
        <begin position="1342"/>
        <end position="1372"/>
    </location>
</feature>
<feature type="compositionally biased region" description="Basic and acidic residues" evidence="3">
    <location>
        <begin position="1420"/>
        <end position="1430"/>
    </location>
</feature>
<evidence type="ECO:0000256" key="1">
    <source>
        <dbReference type="ARBA" id="ARBA00022658"/>
    </source>
</evidence>
<name>S3BTZ9_OPHP1</name>
<dbReference type="CDD" id="cd00160">
    <property type="entry name" value="RhoGEF"/>
    <property type="match status" value="1"/>
</dbReference>
<evidence type="ECO:0000256" key="3">
    <source>
        <dbReference type="SAM" id="MobiDB-lite"/>
    </source>
</evidence>
<proteinExistence type="predicted"/>
<feature type="compositionally biased region" description="Low complexity" evidence="3">
    <location>
        <begin position="2162"/>
        <end position="2186"/>
    </location>
</feature>
<feature type="region of interest" description="Disordered" evidence="3">
    <location>
        <begin position="1264"/>
        <end position="1306"/>
    </location>
</feature>